<evidence type="ECO:0000259" key="1">
    <source>
        <dbReference type="Pfam" id="PF08388"/>
    </source>
</evidence>
<gene>
    <name evidence="2" type="ORF">FYJ80_11060</name>
</gene>
<accession>A0A7X2PE58</accession>
<dbReference type="Proteomes" id="UP000460549">
    <property type="component" value="Unassembled WGS sequence"/>
</dbReference>
<reference evidence="2 3" key="1">
    <citation type="submission" date="2019-08" db="EMBL/GenBank/DDBJ databases">
        <title>In-depth cultivation of the pig gut microbiome towards novel bacterial diversity and tailored functional studies.</title>
        <authorList>
            <person name="Wylensek D."/>
            <person name="Hitch T.C.A."/>
            <person name="Clavel T."/>
        </authorList>
    </citation>
    <scope>NUCLEOTIDE SEQUENCE [LARGE SCALE GENOMIC DNA]</scope>
    <source>
        <strain evidence="2 3">NM-380-WT-3C1</strain>
    </source>
</reference>
<organism evidence="2 3">
    <name type="scientific">Bullifex porci</name>
    <dbReference type="NCBI Taxonomy" id="2606638"/>
    <lineage>
        <taxon>Bacteria</taxon>
        <taxon>Pseudomonadati</taxon>
        <taxon>Spirochaetota</taxon>
        <taxon>Spirochaetia</taxon>
        <taxon>Spirochaetales</taxon>
        <taxon>Spirochaetaceae</taxon>
        <taxon>Bullifex</taxon>
    </lineage>
</organism>
<protein>
    <recommendedName>
        <fullName evidence="1">Group II intron maturase-specific domain-containing protein</fullName>
    </recommendedName>
</protein>
<dbReference type="InterPro" id="IPR013597">
    <property type="entry name" value="Mat_intron_G2"/>
</dbReference>
<evidence type="ECO:0000313" key="2">
    <source>
        <dbReference type="EMBL" id="MSU07290.1"/>
    </source>
</evidence>
<dbReference type="EMBL" id="VUNN01000035">
    <property type="protein sequence ID" value="MSU07290.1"/>
    <property type="molecule type" value="Genomic_DNA"/>
</dbReference>
<feature type="domain" description="Group II intron maturase-specific" evidence="1">
    <location>
        <begin position="18"/>
        <end position="51"/>
    </location>
</feature>
<proteinExistence type="predicted"/>
<keyword evidence="3" id="KW-1185">Reference proteome</keyword>
<dbReference type="AlphaFoldDB" id="A0A7X2PE58"/>
<evidence type="ECO:0000313" key="3">
    <source>
        <dbReference type="Proteomes" id="UP000460549"/>
    </source>
</evidence>
<sequence>MSIIKQSGEGIPHEKSVTKFKGKLKELCCRSWSMPMDYRIQRYNQTIRGWLTTSELAILMSITHQGRQ</sequence>
<dbReference type="Pfam" id="PF08388">
    <property type="entry name" value="GIIM"/>
    <property type="match status" value="1"/>
</dbReference>
<comment type="caution">
    <text evidence="2">The sequence shown here is derived from an EMBL/GenBank/DDBJ whole genome shotgun (WGS) entry which is preliminary data.</text>
</comment>
<name>A0A7X2PE58_9SPIO</name>